<name>A0ABY5QTF4_9HYPH</name>
<evidence type="ECO:0008006" key="4">
    <source>
        <dbReference type="Google" id="ProtNLM"/>
    </source>
</evidence>
<sequence length="255" mass="25835">MTFNHAARLMLFVGGLGLATTGAVAQDTTKKPHVPLEKTIGAATPTGPVPSLAVVNSQGAKLEGGKLVLTGVSKNAIVFADRPVRAAGHVTTEQFIMQWDEGKDNFAIDPPNATVSMLGGDGSDISDVVVTLKTPKLEGTTLTFDVAVLEGNLDGATGPAAVFIDNFGGGFHGGGFHGSYAHVGDATFAHVGGFHGGGYGGGGYWHAPVYNGAWYGGARVAAGVAAGAAIGAAAAAPYYNPYSAACGYYPYPPCY</sequence>
<evidence type="ECO:0000313" key="3">
    <source>
        <dbReference type="Proteomes" id="UP001058098"/>
    </source>
</evidence>
<gene>
    <name evidence="2" type="ORF">IHQ72_28095</name>
</gene>
<keyword evidence="1" id="KW-0732">Signal</keyword>
<feature type="signal peptide" evidence="1">
    <location>
        <begin position="1"/>
        <end position="25"/>
    </location>
</feature>
<dbReference type="EMBL" id="CP062229">
    <property type="protein sequence ID" value="UVC14460.1"/>
    <property type="molecule type" value="Genomic_DNA"/>
</dbReference>
<organism evidence="2 3">
    <name type="scientific">Mesorhizobium onobrychidis</name>
    <dbReference type="NCBI Taxonomy" id="2775404"/>
    <lineage>
        <taxon>Bacteria</taxon>
        <taxon>Pseudomonadati</taxon>
        <taxon>Pseudomonadota</taxon>
        <taxon>Alphaproteobacteria</taxon>
        <taxon>Hyphomicrobiales</taxon>
        <taxon>Phyllobacteriaceae</taxon>
        <taxon>Mesorhizobium</taxon>
    </lineage>
</organism>
<dbReference type="RefSeq" id="WP_258118734.1">
    <property type="nucleotide sequence ID" value="NZ_CP062229.1"/>
</dbReference>
<protein>
    <recommendedName>
        <fullName evidence="4">Porin</fullName>
    </recommendedName>
</protein>
<evidence type="ECO:0000313" key="2">
    <source>
        <dbReference type="EMBL" id="UVC14460.1"/>
    </source>
</evidence>
<reference evidence="2" key="1">
    <citation type="submission" date="2020-09" db="EMBL/GenBank/DDBJ databases">
        <title>Rhizobia associated with sainfoin plants.</title>
        <authorList>
            <person name="Asharfi S."/>
            <person name="Kuzmanovic N."/>
            <person name="Bunk B."/>
            <person name="Sproeer C."/>
            <person name="Becker M."/>
            <person name="Thuenen T."/>
        </authorList>
    </citation>
    <scope>NUCLEOTIDE SEQUENCE</scope>
    <source>
        <strain evidence="2">OM4</strain>
    </source>
</reference>
<feature type="chain" id="PRO_5045504308" description="Porin" evidence="1">
    <location>
        <begin position="26"/>
        <end position="255"/>
    </location>
</feature>
<keyword evidence="3" id="KW-1185">Reference proteome</keyword>
<evidence type="ECO:0000256" key="1">
    <source>
        <dbReference type="SAM" id="SignalP"/>
    </source>
</evidence>
<accession>A0ABY5QTF4</accession>
<proteinExistence type="predicted"/>
<dbReference type="Proteomes" id="UP001058098">
    <property type="component" value="Chromosome"/>
</dbReference>